<evidence type="ECO:0000313" key="1">
    <source>
        <dbReference type="EMBL" id="GEU85632.1"/>
    </source>
</evidence>
<reference evidence="1" key="1">
    <citation type="journal article" date="2019" name="Sci. Rep.">
        <title>Draft genome of Tanacetum cinerariifolium, the natural source of mosquito coil.</title>
        <authorList>
            <person name="Yamashiro T."/>
            <person name="Shiraishi A."/>
            <person name="Satake H."/>
            <person name="Nakayama K."/>
        </authorList>
    </citation>
    <scope>NUCLEOTIDE SEQUENCE</scope>
</reference>
<name>A0A6L2NKK1_TANCI</name>
<dbReference type="AlphaFoldDB" id="A0A6L2NKK1"/>
<proteinExistence type="predicted"/>
<organism evidence="1">
    <name type="scientific">Tanacetum cinerariifolium</name>
    <name type="common">Dalmatian daisy</name>
    <name type="synonym">Chrysanthemum cinerariifolium</name>
    <dbReference type="NCBI Taxonomy" id="118510"/>
    <lineage>
        <taxon>Eukaryota</taxon>
        <taxon>Viridiplantae</taxon>
        <taxon>Streptophyta</taxon>
        <taxon>Embryophyta</taxon>
        <taxon>Tracheophyta</taxon>
        <taxon>Spermatophyta</taxon>
        <taxon>Magnoliopsida</taxon>
        <taxon>eudicotyledons</taxon>
        <taxon>Gunneridae</taxon>
        <taxon>Pentapetalae</taxon>
        <taxon>asterids</taxon>
        <taxon>campanulids</taxon>
        <taxon>Asterales</taxon>
        <taxon>Asteraceae</taxon>
        <taxon>Asteroideae</taxon>
        <taxon>Anthemideae</taxon>
        <taxon>Anthemidinae</taxon>
        <taxon>Tanacetum</taxon>
    </lineage>
</organism>
<accession>A0A6L2NKK1</accession>
<gene>
    <name evidence="1" type="ORF">Tci_057610</name>
</gene>
<sequence>MALQMTKEIPYANNVPASKIASMEEDESMDSNHNIKVDNDIKNDTAMDLSEGADNDGSAKAVMKNTFALLEDVEELDQ</sequence>
<comment type="caution">
    <text evidence="1">The sequence shown here is derived from an EMBL/GenBank/DDBJ whole genome shotgun (WGS) entry which is preliminary data.</text>
</comment>
<protein>
    <submittedName>
        <fullName evidence="1">GTP-binding family protein</fullName>
    </submittedName>
</protein>
<dbReference type="EMBL" id="BKCJ010009148">
    <property type="protein sequence ID" value="GEU85632.1"/>
    <property type="molecule type" value="Genomic_DNA"/>
</dbReference>